<gene>
    <name evidence="5" type="ORF">DYH56_00535</name>
</gene>
<dbReference type="Proteomes" id="UP000263486">
    <property type="component" value="Unassembled WGS sequence"/>
</dbReference>
<dbReference type="NCBIfam" id="TIGR00044">
    <property type="entry name" value="YggS family pyridoxal phosphate-dependent enzyme"/>
    <property type="match status" value="1"/>
</dbReference>
<dbReference type="HAMAP" id="MF_02087">
    <property type="entry name" value="PLP_homeostasis"/>
    <property type="match status" value="1"/>
</dbReference>
<organism evidence="5 6">
    <name type="scientific">Psychrilyobacter piezotolerans</name>
    <dbReference type="NCBI Taxonomy" id="2293438"/>
    <lineage>
        <taxon>Bacteria</taxon>
        <taxon>Fusobacteriati</taxon>
        <taxon>Fusobacteriota</taxon>
        <taxon>Fusobacteriia</taxon>
        <taxon>Fusobacteriales</taxon>
        <taxon>Fusobacteriaceae</taxon>
        <taxon>Psychrilyobacter</taxon>
    </lineage>
</organism>
<keyword evidence="6" id="KW-1185">Reference proteome</keyword>
<dbReference type="RefSeq" id="WP_114640893.1">
    <property type="nucleotide sequence ID" value="NZ_JAACIO010000001.1"/>
</dbReference>
<evidence type="ECO:0000256" key="3">
    <source>
        <dbReference type="RuleBase" id="RU004514"/>
    </source>
</evidence>
<proteinExistence type="inferred from homology"/>
<keyword evidence="1 2" id="KW-0663">Pyridoxal phosphate</keyword>
<evidence type="ECO:0000256" key="2">
    <source>
        <dbReference type="HAMAP-Rule" id="MF_02087"/>
    </source>
</evidence>
<dbReference type="CDD" id="cd00635">
    <property type="entry name" value="PLPDE_III_YBL036c_like"/>
    <property type="match status" value="1"/>
</dbReference>
<evidence type="ECO:0000313" key="6">
    <source>
        <dbReference type="Proteomes" id="UP000263486"/>
    </source>
</evidence>
<dbReference type="PANTHER" id="PTHR10146">
    <property type="entry name" value="PROLINE SYNTHETASE CO-TRANSCRIBED BACTERIAL HOMOLOG PROTEIN"/>
    <property type="match status" value="1"/>
</dbReference>
<sequence length="224" mass="25597">MGIRENILELKSEIEKYSPNPGVVTLLPTTKYVDAHGVLEVVKAGCRVVGENRVQALEEKRNILETLETGDIKWHFIGNLQKNKVKYIAPYIEMIHSVNKISLAEEIDKRAKQNNRRIKVLLEVNISKEESKEGYSIERLYEELPNLLKFENIEICGLMTMAPFTEEEKVVRKVFSDLKTLKDELNKTHFNGSLIELSMGMTNDYKIALSEGATILRVGSKIFK</sequence>
<dbReference type="InterPro" id="IPR001608">
    <property type="entry name" value="Ala_racemase_N"/>
</dbReference>
<protein>
    <recommendedName>
        <fullName evidence="2">Pyridoxal phosphate homeostasis protein</fullName>
        <shortName evidence="2">PLP homeostasis protein</shortName>
    </recommendedName>
</protein>
<dbReference type="SUPFAM" id="SSF51419">
    <property type="entry name" value="PLP-binding barrel"/>
    <property type="match status" value="1"/>
</dbReference>
<comment type="function">
    <text evidence="2">Pyridoxal 5'-phosphate (PLP)-binding protein, which is involved in PLP homeostasis.</text>
</comment>
<comment type="caution">
    <text evidence="5">The sequence shown here is derived from an EMBL/GenBank/DDBJ whole genome shotgun (WGS) entry which is preliminary data.</text>
</comment>
<dbReference type="InterPro" id="IPR011078">
    <property type="entry name" value="PyrdxlP_homeostasis"/>
</dbReference>
<accession>A0ABX9KKW4</accession>
<dbReference type="PANTHER" id="PTHR10146:SF14">
    <property type="entry name" value="PYRIDOXAL PHOSPHATE HOMEOSTASIS PROTEIN"/>
    <property type="match status" value="1"/>
</dbReference>
<dbReference type="PROSITE" id="PS01211">
    <property type="entry name" value="UPF0001"/>
    <property type="match status" value="1"/>
</dbReference>
<comment type="similarity">
    <text evidence="2 3">Belongs to the pyridoxal phosphate-binding protein YggS/PROSC family.</text>
</comment>
<evidence type="ECO:0000259" key="4">
    <source>
        <dbReference type="Pfam" id="PF01168"/>
    </source>
</evidence>
<dbReference type="EMBL" id="QUAJ01000001">
    <property type="protein sequence ID" value="REI43173.1"/>
    <property type="molecule type" value="Genomic_DNA"/>
</dbReference>
<dbReference type="InterPro" id="IPR029066">
    <property type="entry name" value="PLP-binding_barrel"/>
</dbReference>
<feature type="domain" description="Alanine racemase N-terminal" evidence="4">
    <location>
        <begin position="23"/>
        <end position="223"/>
    </location>
</feature>
<dbReference type="PIRSF" id="PIRSF004848">
    <property type="entry name" value="YBL036c_PLPDEIII"/>
    <property type="match status" value="1"/>
</dbReference>
<feature type="modified residue" description="N6-(pyridoxal phosphate)lysine" evidence="2">
    <location>
        <position position="31"/>
    </location>
</feature>
<dbReference type="Pfam" id="PF01168">
    <property type="entry name" value="Ala_racemase_N"/>
    <property type="match status" value="1"/>
</dbReference>
<name>A0ABX9KKW4_9FUSO</name>
<evidence type="ECO:0000256" key="1">
    <source>
        <dbReference type="ARBA" id="ARBA00022898"/>
    </source>
</evidence>
<dbReference type="Gene3D" id="3.20.20.10">
    <property type="entry name" value="Alanine racemase"/>
    <property type="match status" value="1"/>
</dbReference>
<reference evidence="5 6" key="1">
    <citation type="submission" date="2018-08" db="EMBL/GenBank/DDBJ databases">
        <title>Draft genome sequence of Psychrilyobacter sp. strain SD5 isolated from Black Sea water.</title>
        <authorList>
            <person name="Yadav S."/>
            <person name="Villanueva L."/>
            <person name="Damste J.S.S."/>
        </authorList>
    </citation>
    <scope>NUCLEOTIDE SEQUENCE [LARGE SCALE GENOMIC DNA]</scope>
    <source>
        <strain evidence="5 6">SD5</strain>
    </source>
</reference>
<evidence type="ECO:0000313" key="5">
    <source>
        <dbReference type="EMBL" id="REI43173.1"/>
    </source>
</evidence>